<keyword evidence="2" id="KW-0732">Signal</keyword>
<dbReference type="EMBL" id="QLLL01000002">
    <property type="protein sequence ID" value="RAJ08271.1"/>
    <property type="molecule type" value="Genomic_DNA"/>
</dbReference>
<protein>
    <submittedName>
        <fullName evidence="3">Uncharacterized protein</fullName>
    </submittedName>
</protein>
<dbReference type="OrthoDB" id="1448085at2"/>
<evidence type="ECO:0000313" key="3">
    <source>
        <dbReference type="EMBL" id="RAJ08271.1"/>
    </source>
</evidence>
<evidence type="ECO:0000256" key="2">
    <source>
        <dbReference type="SAM" id="SignalP"/>
    </source>
</evidence>
<reference evidence="3 4" key="1">
    <citation type="submission" date="2018-06" db="EMBL/GenBank/DDBJ databases">
        <title>Genomic Encyclopedia of Archaeal and Bacterial Type Strains, Phase II (KMG-II): from individual species to whole genera.</title>
        <authorList>
            <person name="Goeker M."/>
        </authorList>
    </citation>
    <scope>NUCLEOTIDE SEQUENCE [LARGE SCALE GENOMIC DNA]</scope>
    <source>
        <strain evidence="3 4">DSM 23857</strain>
    </source>
</reference>
<evidence type="ECO:0000313" key="4">
    <source>
        <dbReference type="Proteomes" id="UP000249547"/>
    </source>
</evidence>
<feature type="signal peptide" evidence="2">
    <location>
        <begin position="1"/>
        <end position="20"/>
    </location>
</feature>
<keyword evidence="4" id="KW-1185">Reference proteome</keyword>
<feature type="compositionally biased region" description="Low complexity" evidence="1">
    <location>
        <begin position="442"/>
        <end position="456"/>
    </location>
</feature>
<organism evidence="3 4">
    <name type="scientific">Chitinophaga skermanii</name>
    <dbReference type="NCBI Taxonomy" id="331697"/>
    <lineage>
        <taxon>Bacteria</taxon>
        <taxon>Pseudomonadati</taxon>
        <taxon>Bacteroidota</taxon>
        <taxon>Chitinophagia</taxon>
        <taxon>Chitinophagales</taxon>
        <taxon>Chitinophagaceae</taxon>
        <taxon>Chitinophaga</taxon>
    </lineage>
</organism>
<name>A0A327QVC9_9BACT</name>
<comment type="caution">
    <text evidence="3">The sequence shown here is derived from an EMBL/GenBank/DDBJ whole genome shotgun (WGS) entry which is preliminary data.</text>
</comment>
<accession>A0A327QVC9</accession>
<dbReference type="Proteomes" id="UP000249547">
    <property type="component" value="Unassembled WGS sequence"/>
</dbReference>
<proteinExistence type="predicted"/>
<sequence>MKKTSLLFFGFMCCVLPGFIGCQKSVNTTVSQPRPTPEIDLSLPITQPTPHQLVYDASASLTDPVDMVSVAFNPSTKIVSSTIELSNNVDVSYAVNFTDQVWKVHQTDVIEQKVADLSIANLPLATIQGTIADLEAIMSNVLTTASDEVLYSLSINLSIFKTLERKAANPSDCNCTVHPSFLTGTAYFICQEDHFYEKLSLQSALTLYEGEYGQTTDLTTIKTFVQGYAGPAIPFKDVYGLMVTPAQFDTAITNIGSGSGNCAWWCPLGCGSDHGCCGNYKGCCYYRNIICYIHDKICIDCKPKDFCLPKCKPGIAIIDDPADDPGTPTGPGGPGNPGTPSDAPLIAEYITYWDYLNAVKSYAIYNSMNVPIPLEYNVAELLLRIDSFANSGFAVPVGADAPGFIERLKNFVRNTYLQYPGASYYQATPYPENFPPEDGGEEVPVPNPGGRVAQKA</sequence>
<feature type="chain" id="PRO_5016256618" evidence="2">
    <location>
        <begin position="21"/>
        <end position="456"/>
    </location>
</feature>
<dbReference type="AlphaFoldDB" id="A0A327QVC9"/>
<gene>
    <name evidence="3" type="ORF">LX64_00918</name>
</gene>
<feature type="region of interest" description="Disordered" evidence="1">
    <location>
        <begin position="431"/>
        <end position="456"/>
    </location>
</feature>
<dbReference type="PROSITE" id="PS51257">
    <property type="entry name" value="PROKAR_LIPOPROTEIN"/>
    <property type="match status" value="1"/>
</dbReference>
<dbReference type="RefSeq" id="WP_148707193.1">
    <property type="nucleotide sequence ID" value="NZ_QLLL01000002.1"/>
</dbReference>
<evidence type="ECO:0000256" key="1">
    <source>
        <dbReference type="SAM" id="MobiDB-lite"/>
    </source>
</evidence>